<proteinExistence type="predicted"/>
<reference evidence="1" key="1">
    <citation type="journal article" date="2023" name="Nat. Commun.">
        <title>Diploid and tetraploid genomes of Acorus and the evolution of monocots.</title>
        <authorList>
            <person name="Ma L."/>
            <person name="Liu K.W."/>
            <person name="Li Z."/>
            <person name="Hsiao Y.Y."/>
            <person name="Qi Y."/>
            <person name="Fu T."/>
            <person name="Tang G.D."/>
            <person name="Zhang D."/>
            <person name="Sun W.H."/>
            <person name="Liu D.K."/>
            <person name="Li Y."/>
            <person name="Chen G.Z."/>
            <person name="Liu X.D."/>
            <person name="Liao X.Y."/>
            <person name="Jiang Y.T."/>
            <person name="Yu X."/>
            <person name="Hao Y."/>
            <person name="Huang J."/>
            <person name="Zhao X.W."/>
            <person name="Ke S."/>
            <person name="Chen Y.Y."/>
            <person name="Wu W.L."/>
            <person name="Hsu J.L."/>
            <person name="Lin Y.F."/>
            <person name="Huang M.D."/>
            <person name="Li C.Y."/>
            <person name="Huang L."/>
            <person name="Wang Z.W."/>
            <person name="Zhao X."/>
            <person name="Zhong W.Y."/>
            <person name="Peng D.H."/>
            <person name="Ahmad S."/>
            <person name="Lan S."/>
            <person name="Zhang J.S."/>
            <person name="Tsai W.C."/>
            <person name="Van de Peer Y."/>
            <person name="Liu Z.J."/>
        </authorList>
    </citation>
    <scope>NUCLEOTIDE SEQUENCE</scope>
    <source>
        <strain evidence="1">SCP</strain>
    </source>
</reference>
<comment type="caution">
    <text evidence="1">The sequence shown here is derived from an EMBL/GenBank/DDBJ whole genome shotgun (WGS) entry which is preliminary data.</text>
</comment>
<dbReference type="Pfam" id="PF10604">
    <property type="entry name" value="Polyketide_cyc2"/>
    <property type="match status" value="1"/>
</dbReference>
<reference evidence="1" key="2">
    <citation type="submission" date="2023-06" db="EMBL/GenBank/DDBJ databases">
        <authorList>
            <person name="Ma L."/>
            <person name="Liu K.-W."/>
            <person name="Li Z."/>
            <person name="Hsiao Y.-Y."/>
            <person name="Qi Y."/>
            <person name="Fu T."/>
            <person name="Tang G."/>
            <person name="Zhang D."/>
            <person name="Sun W.-H."/>
            <person name="Liu D.-K."/>
            <person name="Li Y."/>
            <person name="Chen G.-Z."/>
            <person name="Liu X.-D."/>
            <person name="Liao X.-Y."/>
            <person name="Jiang Y.-T."/>
            <person name="Yu X."/>
            <person name="Hao Y."/>
            <person name="Huang J."/>
            <person name="Zhao X.-W."/>
            <person name="Ke S."/>
            <person name="Chen Y.-Y."/>
            <person name="Wu W.-L."/>
            <person name="Hsu J.-L."/>
            <person name="Lin Y.-F."/>
            <person name="Huang M.-D."/>
            <person name="Li C.-Y."/>
            <person name="Huang L."/>
            <person name="Wang Z.-W."/>
            <person name="Zhao X."/>
            <person name="Zhong W.-Y."/>
            <person name="Peng D.-H."/>
            <person name="Ahmad S."/>
            <person name="Lan S."/>
            <person name="Zhang J.-S."/>
            <person name="Tsai W.-C."/>
            <person name="Van De Peer Y."/>
            <person name="Liu Z.-J."/>
        </authorList>
    </citation>
    <scope>NUCLEOTIDE SEQUENCE</scope>
    <source>
        <strain evidence="1">SCP</strain>
        <tissue evidence="1">Leaves</tissue>
    </source>
</reference>
<protein>
    <submittedName>
        <fullName evidence="1">Lachrymatory-factor synthase</fullName>
    </submittedName>
</protein>
<organism evidence="1 2">
    <name type="scientific">Acorus gramineus</name>
    <name type="common">Dwarf sweet flag</name>
    <dbReference type="NCBI Taxonomy" id="55184"/>
    <lineage>
        <taxon>Eukaryota</taxon>
        <taxon>Viridiplantae</taxon>
        <taxon>Streptophyta</taxon>
        <taxon>Embryophyta</taxon>
        <taxon>Tracheophyta</taxon>
        <taxon>Spermatophyta</taxon>
        <taxon>Magnoliopsida</taxon>
        <taxon>Liliopsida</taxon>
        <taxon>Acoraceae</taxon>
        <taxon>Acorus</taxon>
    </lineage>
</organism>
<dbReference type="InterPro" id="IPR023393">
    <property type="entry name" value="START-like_dom_sf"/>
</dbReference>
<dbReference type="AlphaFoldDB" id="A0AAV9ASW6"/>
<dbReference type="Proteomes" id="UP001179952">
    <property type="component" value="Unassembled WGS sequence"/>
</dbReference>
<dbReference type="InterPro" id="IPR019587">
    <property type="entry name" value="Polyketide_cyclase/dehydratase"/>
</dbReference>
<dbReference type="SUPFAM" id="SSF55961">
    <property type="entry name" value="Bet v1-like"/>
    <property type="match status" value="1"/>
</dbReference>
<gene>
    <name evidence="1" type="ORF">QJS04_geneDACA002657</name>
</gene>
<dbReference type="PANTHER" id="PTHR33789">
    <property type="entry name" value="LACHRYMATORY-FACTOR SYNTHASE"/>
    <property type="match status" value="1"/>
</dbReference>
<dbReference type="EMBL" id="JAUJYN010000007">
    <property type="protein sequence ID" value="KAK1267360.1"/>
    <property type="molecule type" value="Genomic_DNA"/>
</dbReference>
<evidence type="ECO:0000313" key="2">
    <source>
        <dbReference type="Proteomes" id="UP001179952"/>
    </source>
</evidence>
<accession>A0AAV9ASW6</accession>
<dbReference type="CDD" id="cd07821">
    <property type="entry name" value="PYR_PYL_RCAR_like"/>
    <property type="match status" value="1"/>
</dbReference>
<sequence length="171" mass="19128">MEQEPKLGWEGKTTTTLSNTTADQAWSLMKNFTDLQKILPELQTCYKVEGVDGEPGCVRYAAGKVLSPGGEKMFVWAKERLIETDPKNRFYRYEIVESNVGFRRYFGRLGVEEGGGGGDGGECVIEWSYVADPIEGWTKEEFDGFLRGGLKAMARRIEGVGNKGWIIKSNI</sequence>
<dbReference type="Gene3D" id="3.30.530.20">
    <property type="match status" value="1"/>
</dbReference>
<name>A0AAV9ASW6_ACOGR</name>
<dbReference type="InterPro" id="IPR053249">
    <property type="entry name" value="LFS"/>
</dbReference>
<evidence type="ECO:0000313" key="1">
    <source>
        <dbReference type="EMBL" id="KAK1267360.1"/>
    </source>
</evidence>
<dbReference type="PANTHER" id="PTHR33789:SF11">
    <property type="entry name" value="OS05G0202300 PROTEIN"/>
    <property type="match status" value="1"/>
</dbReference>
<keyword evidence="2" id="KW-1185">Reference proteome</keyword>